<dbReference type="STRING" id="1285242.A6A04_02400"/>
<proteinExistence type="predicted"/>
<dbReference type="AlphaFoldDB" id="A0A178MNB9"/>
<evidence type="ECO:0000313" key="3">
    <source>
        <dbReference type="Proteomes" id="UP000078428"/>
    </source>
</evidence>
<dbReference type="OrthoDB" id="7306015at2"/>
<dbReference type="Proteomes" id="UP000078428">
    <property type="component" value="Unassembled WGS sequence"/>
</dbReference>
<feature type="domain" description="Spore protein YkvP/CgeB glycosyl transferase-like" evidence="1">
    <location>
        <begin position="333"/>
        <end position="477"/>
    </location>
</feature>
<dbReference type="Pfam" id="PF13524">
    <property type="entry name" value="Glyco_trans_1_2"/>
    <property type="match status" value="1"/>
</dbReference>
<sequence>MAHRIRLVSQLFADGRPDAALATAEEFVMEAPDDPLGYFLLADCHARLGSGRVAVELIRQARALGGSVPDGLSDAFLQTCAVTPFDFDYSEILCRPSPWLGHWSAGREPSPLHDRLIKATLDLHRQAWEAGEIAAPMRADAYGPAGEAEPSLPRLTVLVAMLERVGLDPAFIESDVRPNFVGSARGVGLDAHAFSTDTMTYETNLVGLDDTEIKRARDELEATIARLRPALVVTDGNYIPTGRGMGVEDWNALKARFGFRMAVVIPDCYDIPERNDDKLAYWSGCADVLSVFHPYSRAVTAFPDPARLLVCPSFPFDETRFAVEGVAKSRELFFVGTVSRQRQALVNAAGAAGMSGWCQLHNRKRDQAPSYEEYIQGLLSSRLSLNNGRVAPNSYIVTGRTAESMLAGSLLLEDVGSPLDEYYVPWVHYVPFSSLHELIVLLRFFQSHEEERARIAEAARAQWRRHYSNRRHWAALLRKAGLG</sequence>
<keyword evidence="3" id="KW-1185">Reference proteome</keyword>
<protein>
    <recommendedName>
        <fullName evidence="1">Spore protein YkvP/CgeB glycosyl transferase-like domain-containing protein</fullName>
    </recommendedName>
</protein>
<dbReference type="RefSeq" id="WP_068492673.1">
    <property type="nucleotide sequence ID" value="NZ_LWQT01000055.1"/>
</dbReference>
<gene>
    <name evidence="2" type="ORF">A6A04_02400</name>
</gene>
<reference evidence="2 3" key="1">
    <citation type="submission" date="2016-04" db="EMBL/GenBank/DDBJ databases">
        <title>Draft genome sequence of freshwater magnetotactic bacteria Magnetospirillum marisnigri SP-1 and Magnetospirillum moscoviense BB-1.</title>
        <authorList>
            <person name="Koziaeva V."/>
            <person name="Dziuba M.V."/>
            <person name="Ivanov T.M."/>
            <person name="Kuznetsov B."/>
            <person name="Grouzdev D.S."/>
        </authorList>
    </citation>
    <scope>NUCLEOTIDE SEQUENCE [LARGE SCALE GENOMIC DNA]</scope>
    <source>
        <strain evidence="2 3">SP-1</strain>
    </source>
</reference>
<dbReference type="SUPFAM" id="SSF48452">
    <property type="entry name" value="TPR-like"/>
    <property type="match status" value="1"/>
</dbReference>
<accession>A0A178MNB9</accession>
<name>A0A178MNB9_9PROT</name>
<evidence type="ECO:0000313" key="2">
    <source>
        <dbReference type="EMBL" id="OAN50272.1"/>
    </source>
</evidence>
<comment type="caution">
    <text evidence="2">The sequence shown here is derived from an EMBL/GenBank/DDBJ whole genome shotgun (WGS) entry which is preliminary data.</text>
</comment>
<dbReference type="EMBL" id="LWQT01000055">
    <property type="protein sequence ID" value="OAN50272.1"/>
    <property type="molecule type" value="Genomic_DNA"/>
</dbReference>
<dbReference type="InterPro" id="IPR011990">
    <property type="entry name" value="TPR-like_helical_dom_sf"/>
</dbReference>
<dbReference type="InterPro" id="IPR055259">
    <property type="entry name" value="YkvP/CgeB_Glyco_trans-like"/>
</dbReference>
<organism evidence="2 3">
    <name type="scientific">Paramagnetospirillum marisnigri</name>
    <dbReference type="NCBI Taxonomy" id="1285242"/>
    <lineage>
        <taxon>Bacteria</taxon>
        <taxon>Pseudomonadati</taxon>
        <taxon>Pseudomonadota</taxon>
        <taxon>Alphaproteobacteria</taxon>
        <taxon>Rhodospirillales</taxon>
        <taxon>Magnetospirillaceae</taxon>
        <taxon>Paramagnetospirillum</taxon>
    </lineage>
</organism>
<evidence type="ECO:0000259" key="1">
    <source>
        <dbReference type="Pfam" id="PF13524"/>
    </source>
</evidence>